<evidence type="ECO:0000313" key="1">
    <source>
        <dbReference type="EMBL" id="KKN50099.1"/>
    </source>
</evidence>
<accession>A0A0F9R5S7</accession>
<protein>
    <submittedName>
        <fullName evidence="1">Uncharacterized protein</fullName>
    </submittedName>
</protein>
<dbReference type="EMBL" id="LAZR01001133">
    <property type="protein sequence ID" value="KKN50099.1"/>
    <property type="molecule type" value="Genomic_DNA"/>
</dbReference>
<name>A0A0F9R5S7_9ZZZZ</name>
<gene>
    <name evidence="1" type="ORF">LCGC14_0635970</name>
</gene>
<sequence>MMENKAFKIAGIKNLIEKNYKLPSDQFDLESLIDDTLGMSENWHNNIKEKVKRMIPNDDLNFYEGML</sequence>
<dbReference type="AlphaFoldDB" id="A0A0F9R5S7"/>
<organism evidence="1">
    <name type="scientific">marine sediment metagenome</name>
    <dbReference type="NCBI Taxonomy" id="412755"/>
    <lineage>
        <taxon>unclassified sequences</taxon>
        <taxon>metagenomes</taxon>
        <taxon>ecological metagenomes</taxon>
    </lineage>
</organism>
<proteinExistence type="predicted"/>
<reference evidence="1" key="1">
    <citation type="journal article" date="2015" name="Nature">
        <title>Complex archaea that bridge the gap between prokaryotes and eukaryotes.</title>
        <authorList>
            <person name="Spang A."/>
            <person name="Saw J.H."/>
            <person name="Jorgensen S.L."/>
            <person name="Zaremba-Niedzwiedzka K."/>
            <person name="Martijn J."/>
            <person name="Lind A.E."/>
            <person name="van Eijk R."/>
            <person name="Schleper C."/>
            <person name="Guy L."/>
            <person name="Ettema T.J."/>
        </authorList>
    </citation>
    <scope>NUCLEOTIDE SEQUENCE</scope>
</reference>
<comment type="caution">
    <text evidence="1">The sequence shown here is derived from an EMBL/GenBank/DDBJ whole genome shotgun (WGS) entry which is preliminary data.</text>
</comment>